<dbReference type="Proteomes" id="UP001386955">
    <property type="component" value="Unassembled WGS sequence"/>
</dbReference>
<keyword evidence="2" id="KW-1185">Reference proteome</keyword>
<dbReference type="AlphaFoldDB" id="A0AAN9S5S5"/>
<proteinExistence type="predicted"/>
<gene>
    <name evidence="1" type="ORF">VNO78_24700</name>
</gene>
<name>A0AAN9S5S5_PSOTE</name>
<reference evidence="1 2" key="1">
    <citation type="submission" date="2024-01" db="EMBL/GenBank/DDBJ databases">
        <title>The genomes of 5 underutilized Papilionoideae crops provide insights into root nodulation and disease resistanc.</title>
        <authorList>
            <person name="Jiang F."/>
        </authorList>
    </citation>
    <scope>NUCLEOTIDE SEQUENCE [LARGE SCALE GENOMIC DNA]</scope>
    <source>
        <strain evidence="1">DUOXIRENSHENG_FW03</strain>
        <tissue evidence="1">Leaves</tissue>
    </source>
</reference>
<dbReference type="EMBL" id="JAYMYS010000006">
    <property type="protein sequence ID" value="KAK7389556.1"/>
    <property type="molecule type" value="Genomic_DNA"/>
</dbReference>
<comment type="caution">
    <text evidence="1">The sequence shown here is derived from an EMBL/GenBank/DDBJ whole genome shotgun (WGS) entry which is preliminary data.</text>
</comment>
<sequence>MTESKLSFLNGWKLESTKNKRDYIYVILCGARSLHWNIVWLCVSLTRPCPLCRQRKLILLFDFYHLTLTIIGGNLNPNL</sequence>
<evidence type="ECO:0000313" key="1">
    <source>
        <dbReference type="EMBL" id="KAK7389556.1"/>
    </source>
</evidence>
<accession>A0AAN9S5S5</accession>
<organism evidence="1 2">
    <name type="scientific">Psophocarpus tetragonolobus</name>
    <name type="common">Winged bean</name>
    <name type="synonym">Dolichos tetragonolobus</name>
    <dbReference type="NCBI Taxonomy" id="3891"/>
    <lineage>
        <taxon>Eukaryota</taxon>
        <taxon>Viridiplantae</taxon>
        <taxon>Streptophyta</taxon>
        <taxon>Embryophyta</taxon>
        <taxon>Tracheophyta</taxon>
        <taxon>Spermatophyta</taxon>
        <taxon>Magnoliopsida</taxon>
        <taxon>eudicotyledons</taxon>
        <taxon>Gunneridae</taxon>
        <taxon>Pentapetalae</taxon>
        <taxon>rosids</taxon>
        <taxon>fabids</taxon>
        <taxon>Fabales</taxon>
        <taxon>Fabaceae</taxon>
        <taxon>Papilionoideae</taxon>
        <taxon>50 kb inversion clade</taxon>
        <taxon>NPAAA clade</taxon>
        <taxon>indigoferoid/millettioid clade</taxon>
        <taxon>Phaseoleae</taxon>
        <taxon>Psophocarpus</taxon>
    </lineage>
</organism>
<evidence type="ECO:0000313" key="2">
    <source>
        <dbReference type="Proteomes" id="UP001386955"/>
    </source>
</evidence>
<protein>
    <submittedName>
        <fullName evidence="1">Uncharacterized protein</fullName>
    </submittedName>
</protein>